<evidence type="ECO:0000256" key="8">
    <source>
        <dbReference type="ARBA" id="ARBA00022840"/>
    </source>
</evidence>
<proteinExistence type="inferred from homology"/>
<dbReference type="Pfam" id="PF00370">
    <property type="entry name" value="FGGY_N"/>
    <property type="match status" value="1"/>
</dbReference>
<sequence length="596" mass="62398">MAATSSKSSGGSGGKRRLVGAIDQGTTSTRFIVFDDEGAIVSVDQMEHEQITTTDGFVEHDAETIWKNTCTVIEGALRKEGISGDDIEAIGITNQRETVLIWDRVSGKPLYNAIVWMDSRGAPNCDAVAAKVGGVDGLRERTGLPLAPYFSASKLAWLLEHVEGVRAAVESGEAMAGTIDTWLVWKLTGGTDGGIHVTDVTNASRTLLMDLKTLAWDEELCRMFGLPAEAAGSLGTLPRICSSSEVYGHVATGALRGVAIAGILGDQQAALFGQACFREGQVKSTYGTGCFMLQNTGGTPVRSSHKLLTTVAYQLTGPGGERQPPVYALEGSVAQAGSVVQWLRDKMRLIEHASETEEAAASVADSGGLFLVPAFSGLLAPHWDATARGVLVGITAAASREHVIRAALESVCFQSAELLDCMERDSGLDPGATREGARGEVRVDGGMSANKLLLQMQADLFGCAVVRPQVIETTALGAAYAAGLAVGVWSGVEDLERQWGVGARVQPHSDKAQRAERMARWGRAVERSKGWTSEEARAARGVLAATRQAVQQAAGAVVEAAHARPAAVVGGVGLGIALALSAGALAAGIAIGRAWR</sequence>
<dbReference type="SUPFAM" id="SSF53067">
    <property type="entry name" value="Actin-like ATPase domain"/>
    <property type="match status" value="2"/>
</dbReference>
<dbReference type="EMBL" id="VLTN01000006">
    <property type="protein sequence ID" value="KAA0155769.1"/>
    <property type="molecule type" value="Genomic_DNA"/>
</dbReference>
<evidence type="ECO:0000256" key="12">
    <source>
        <dbReference type="SAM" id="Phobius"/>
    </source>
</evidence>
<evidence type="ECO:0000256" key="3">
    <source>
        <dbReference type="ARBA" id="ARBA00012099"/>
    </source>
</evidence>
<dbReference type="GO" id="GO:0005524">
    <property type="term" value="F:ATP binding"/>
    <property type="evidence" value="ECO:0007669"/>
    <property type="project" value="UniProtKB-KW"/>
</dbReference>
<dbReference type="Gene3D" id="3.30.420.40">
    <property type="match status" value="2"/>
</dbReference>
<keyword evidence="16" id="KW-1185">Reference proteome</keyword>
<evidence type="ECO:0000256" key="5">
    <source>
        <dbReference type="ARBA" id="ARBA00022741"/>
    </source>
</evidence>
<evidence type="ECO:0000313" key="16">
    <source>
        <dbReference type="Proteomes" id="UP000323011"/>
    </source>
</evidence>
<organism evidence="15 16">
    <name type="scientific">Cafeteria roenbergensis</name>
    <name type="common">Marine flagellate</name>
    <dbReference type="NCBI Taxonomy" id="33653"/>
    <lineage>
        <taxon>Eukaryota</taxon>
        <taxon>Sar</taxon>
        <taxon>Stramenopiles</taxon>
        <taxon>Bigyra</taxon>
        <taxon>Opalozoa</taxon>
        <taxon>Bicosoecida</taxon>
        <taxon>Cafeteriaceae</taxon>
        <taxon>Cafeteria</taxon>
    </lineage>
</organism>
<evidence type="ECO:0000256" key="1">
    <source>
        <dbReference type="ARBA" id="ARBA00005190"/>
    </source>
</evidence>
<keyword evidence="4 11" id="KW-0808">Transferase</keyword>
<dbReference type="FunFam" id="3.30.420.40:FF:000086">
    <property type="entry name" value="Glycerol kinase"/>
    <property type="match status" value="1"/>
</dbReference>
<dbReference type="Proteomes" id="UP000323011">
    <property type="component" value="Unassembled WGS sequence"/>
</dbReference>
<evidence type="ECO:0000256" key="4">
    <source>
        <dbReference type="ARBA" id="ARBA00022679"/>
    </source>
</evidence>
<evidence type="ECO:0000259" key="13">
    <source>
        <dbReference type="Pfam" id="PF00370"/>
    </source>
</evidence>
<feature type="transmembrane region" description="Helical" evidence="12">
    <location>
        <begin position="567"/>
        <end position="591"/>
    </location>
</feature>
<comment type="pathway">
    <text evidence="1">Polyol metabolism; glycerol degradation via glycerol kinase pathway; sn-glycerol 3-phosphate from glycerol: step 1/1.</text>
</comment>
<dbReference type="CDD" id="cd07792">
    <property type="entry name" value="ASKHA_NBD_FGGY_GK1-3-like"/>
    <property type="match status" value="1"/>
</dbReference>
<dbReference type="InterPro" id="IPR042018">
    <property type="entry name" value="GK1-3_metazoan-type"/>
</dbReference>
<keyword evidence="8" id="KW-0067">ATP-binding</keyword>
<dbReference type="InterPro" id="IPR018483">
    <property type="entry name" value="Carb_kinase_FGGY_CS"/>
</dbReference>
<dbReference type="GO" id="GO:0046167">
    <property type="term" value="P:glycerol-3-phosphate biosynthetic process"/>
    <property type="evidence" value="ECO:0007669"/>
    <property type="project" value="TreeGrafter"/>
</dbReference>
<comment type="caution">
    <text evidence="15">The sequence shown here is derived from an EMBL/GenBank/DDBJ whole genome shotgun (WGS) entry which is preliminary data.</text>
</comment>
<dbReference type="PANTHER" id="PTHR10196">
    <property type="entry name" value="SUGAR KINASE"/>
    <property type="match status" value="1"/>
</dbReference>
<name>A0A5A8CSU8_CAFRO</name>
<comment type="catalytic activity">
    <reaction evidence="10">
        <text>glycerol + ATP = sn-glycerol 3-phosphate + ADP + H(+)</text>
        <dbReference type="Rhea" id="RHEA:21644"/>
        <dbReference type="ChEBI" id="CHEBI:15378"/>
        <dbReference type="ChEBI" id="CHEBI:17754"/>
        <dbReference type="ChEBI" id="CHEBI:30616"/>
        <dbReference type="ChEBI" id="CHEBI:57597"/>
        <dbReference type="ChEBI" id="CHEBI:456216"/>
        <dbReference type="EC" id="2.7.1.30"/>
    </reaction>
</comment>
<dbReference type="GO" id="GO:0019563">
    <property type="term" value="P:glycerol catabolic process"/>
    <property type="evidence" value="ECO:0007669"/>
    <property type="project" value="UniProtKB-UniPathway"/>
</dbReference>
<dbReference type="PANTHER" id="PTHR10196:SF69">
    <property type="entry name" value="GLYCEROL KINASE"/>
    <property type="match status" value="1"/>
</dbReference>
<evidence type="ECO:0000256" key="9">
    <source>
        <dbReference type="ARBA" id="ARBA00043149"/>
    </source>
</evidence>
<dbReference type="InterPro" id="IPR043129">
    <property type="entry name" value="ATPase_NBD"/>
</dbReference>
<feature type="domain" description="Carbohydrate kinase FGGY N-terminal" evidence="13">
    <location>
        <begin position="19"/>
        <end position="273"/>
    </location>
</feature>
<dbReference type="UniPathway" id="UPA00618">
    <property type="reaction ID" value="UER00672"/>
</dbReference>
<keyword evidence="7" id="KW-0319">Glycerol metabolism</keyword>
<dbReference type="InterPro" id="IPR018485">
    <property type="entry name" value="FGGY_C"/>
</dbReference>
<dbReference type="InterPro" id="IPR005999">
    <property type="entry name" value="Glycerol_kin"/>
</dbReference>
<evidence type="ECO:0000256" key="6">
    <source>
        <dbReference type="ARBA" id="ARBA00022777"/>
    </source>
</evidence>
<dbReference type="OMA" id="FMLMNIG"/>
<evidence type="ECO:0000256" key="11">
    <source>
        <dbReference type="RuleBase" id="RU003733"/>
    </source>
</evidence>
<evidence type="ECO:0000256" key="2">
    <source>
        <dbReference type="ARBA" id="ARBA00009156"/>
    </source>
</evidence>
<dbReference type="NCBIfam" id="TIGR01311">
    <property type="entry name" value="glycerol_kin"/>
    <property type="match status" value="1"/>
</dbReference>
<keyword evidence="12" id="KW-0812">Transmembrane</keyword>
<keyword evidence="6 11" id="KW-0418">Kinase</keyword>
<dbReference type="GO" id="GO:0004370">
    <property type="term" value="F:glycerol kinase activity"/>
    <property type="evidence" value="ECO:0007669"/>
    <property type="project" value="UniProtKB-EC"/>
</dbReference>
<dbReference type="EC" id="2.7.1.30" evidence="3"/>
<keyword evidence="5" id="KW-0547">Nucleotide-binding</keyword>
<dbReference type="NCBIfam" id="NF000756">
    <property type="entry name" value="PRK00047.1"/>
    <property type="match status" value="1"/>
</dbReference>
<evidence type="ECO:0000313" key="15">
    <source>
        <dbReference type="EMBL" id="KAA0155769.1"/>
    </source>
</evidence>
<feature type="domain" description="Carbohydrate kinase FGGY C-terminal" evidence="14">
    <location>
        <begin position="284"/>
        <end position="485"/>
    </location>
</feature>
<dbReference type="InterPro" id="IPR018484">
    <property type="entry name" value="FGGY_N"/>
</dbReference>
<dbReference type="PROSITE" id="PS00933">
    <property type="entry name" value="FGGY_KINASES_1"/>
    <property type="match status" value="1"/>
</dbReference>
<dbReference type="FunFam" id="3.30.420.40:FF:000007">
    <property type="entry name" value="Glycerol kinase"/>
    <property type="match status" value="1"/>
</dbReference>
<comment type="similarity">
    <text evidence="2 11">Belongs to the FGGY kinase family.</text>
</comment>
<keyword evidence="12" id="KW-1133">Transmembrane helix</keyword>
<evidence type="ECO:0000256" key="10">
    <source>
        <dbReference type="ARBA" id="ARBA00052101"/>
    </source>
</evidence>
<dbReference type="GO" id="GO:0005739">
    <property type="term" value="C:mitochondrion"/>
    <property type="evidence" value="ECO:0007669"/>
    <property type="project" value="TreeGrafter"/>
</dbReference>
<reference evidence="15 16" key="1">
    <citation type="submission" date="2019-07" db="EMBL/GenBank/DDBJ databases">
        <title>Genomes of Cafeteria roenbergensis.</title>
        <authorList>
            <person name="Fischer M.G."/>
            <person name="Hackl T."/>
            <person name="Roman M."/>
        </authorList>
    </citation>
    <scope>NUCLEOTIDE SEQUENCE [LARGE SCALE GENOMIC DNA]</scope>
    <source>
        <strain evidence="15 16">BVI</strain>
    </source>
</reference>
<evidence type="ECO:0000259" key="14">
    <source>
        <dbReference type="Pfam" id="PF02782"/>
    </source>
</evidence>
<protein>
    <recommendedName>
        <fullName evidence="3">glycerol kinase</fullName>
        <ecNumber evidence="3">2.7.1.30</ecNumber>
    </recommendedName>
    <alternativeName>
        <fullName evidence="9">ATP:glycerol 3-phosphotransferase</fullName>
    </alternativeName>
</protein>
<dbReference type="GO" id="GO:0006641">
    <property type="term" value="P:triglyceride metabolic process"/>
    <property type="evidence" value="ECO:0007669"/>
    <property type="project" value="TreeGrafter"/>
</dbReference>
<dbReference type="PROSITE" id="PS00445">
    <property type="entry name" value="FGGY_KINASES_2"/>
    <property type="match status" value="1"/>
</dbReference>
<keyword evidence="12" id="KW-0472">Membrane</keyword>
<dbReference type="Pfam" id="PF02782">
    <property type="entry name" value="FGGY_C"/>
    <property type="match status" value="1"/>
</dbReference>
<gene>
    <name evidence="15" type="ORF">FNF29_01684</name>
</gene>
<dbReference type="AlphaFoldDB" id="A0A5A8CSU8"/>
<accession>A0A5A8CSU8</accession>
<evidence type="ECO:0000256" key="7">
    <source>
        <dbReference type="ARBA" id="ARBA00022798"/>
    </source>
</evidence>